<protein>
    <submittedName>
        <fullName evidence="2">Uncharacterized protein</fullName>
    </submittedName>
</protein>
<comment type="caution">
    <text evidence="2">The sequence shown here is derived from an EMBL/GenBank/DDBJ whole genome shotgun (WGS) entry which is preliminary data.</text>
</comment>
<keyword evidence="1" id="KW-0732">Signal</keyword>
<feature type="signal peptide" evidence="1">
    <location>
        <begin position="1"/>
        <end position="21"/>
    </location>
</feature>
<reference evidence="2 3" key="1">
    <citation type="submission" date="2016-03" db="EMBL/GenBank/DDBJ databases">
        <title>Choanephora cucurbitarum.</title>
        <authorList>
            <person name="Min B."/>
            <person name="Park H."/>
            <person name="Park J.-H."/>
            <person name="Shin H.-D."/>
            <person name="Choi I.-G."/>
        </authorList>
    </citation>
    <scope>NUCLEOTIDE SEQUENCE [LARGE SCALE GENOMIC DNA]</scope>
    <source>
        <strain evidence="2 3">KUS-F28377</strain>
    </source>
</reference>
<evidence type="ECO:0000313" key="3">
    <source>
        <dbReference type="Proteomes" id="UP000093000"/>
    </source>
</evidence>
<organism evidence="2 3">
    <name type="scientific">Choanephora cucurbitarum</name>
    <dbReference type="NCBI Taxonomy" id="101091"/>
    <lineage>
        <taxon>Eukaryota</taxon>
        <taxon>Fungi</taxon>
        <taxon>Fungi incertae sedis</taxon>
        <taxon>Mucoromycota</taxon>
        <taxon>Mucoromycotina</taxon>
        <taxon>Mucoromycetes</taxon>
        <taxon>Mucorales</taxon>
        <taxon>Mucorineae</taxon>
        <taxon>Choanephoraceae</taxon>
        <taxon>Choanephoroideae</taxon>
        <taxon>Choanephora</taxon>
    </lineage>
</organism>
<evidence type="ECO:0000256" key="1">
    <source>
        <dbReference type="SAM" id="SignalP"/>
    </source>
</evidence>
<proteinExistence type="predicted"/>
<accession>A0A1C7N331</accession>
<dbReference type="Proteomes" id="UP000093000">
    <property type="component" value="Unassembled WGS sequence"/>
</dbReference>
<name>A0A1C7N331_9FUNG</name>
<dbReference type="InParanoid" id="A0A1C7N331"/>
<dbReference type="AlphaFoldDB" id="A0A1C7N331"/>
<evidence type="ECO:0000313" key="2">
    <source>
        <dbReference type="EMBL" id="OBZ83510.1"/>
    </source>
</evidence>
<keyword evidence="3" id="KW-1185">Reference proteome</keyword>
<sequence length="75" mass="8162">MRQFALITFALVACLADNTYGEVQARSQANLKRDSLGISLDVAEGLPIVDNLLAKLTGDSSQRSSKDTIQYKLAF</sequence>
<gene>
    <name evidence="2" type="ORF">A0J61_08442</name>
</gene>
<feature type="chain" id="PRO_5008889450" evidence="1">
    <location>
        <begin position="22"/>
        <end position="75"/>
    </location>
</feature>
<dbReference type="EMBL" id="LUGH01000650">
    <property type="protein sequence ID" value="OBZ83510.1"/>
    <property type="molecule type" value="Genomic_DNA"/>
</dbReference>